<evidence type="ECO:0000259" key="2">
    <source>
        <dbReference type="PROSITE" id="PS50994"/>
    </source>
</evidence>
<feature type="compositionally biased region" description="Acidic residues" evidence="1">
    <location>
        <begin position="677"/>
        <end position="702"/>
    </location>
</feature>
<organism evidence="3 4">
    <name type="scientific">Candidatus Mycobacterium wuenschmannii</name>
    <dbReference type="NCBI Taxonomy" id="3027808"/>
    <lineage>
        <taxon>Bacteria</taxon>
        <taxon>Bacillati</taxon>
        <taxon>Actinomycetota</taxon>
        <taxon>Actinomycetes</taxon>
        <taxon>Mycobacteriales</taxon>
        <taxon>Mycobacteriaceae</taxon>
        <taxon>Mycobacterium</taxon>
    </lineage>
</organism>
<dbReference type="InterPro" id="IPR001584">
    <property type="entry name" value="Integrase_cat-core"/>
</dbReference>
<feature type="compositionally biased region" description="Basic and acidic residues" evidence="1">
    <location>
        <begin position="703"/>
        <end position="712"/>
    </location>
</feature>
<dbReference type="EMBL" id="CP126981">
    <property type="protein sequence ID" value="WIM89757.1"/>
    <property type="molecule type" value="Genomic_DNA"/>
</dbReference>
<feature type="region of interest" description="Disordered" evidence="1">
    <location>
        <begin position="644"/>
        <end position="712"/>
    </location>
</feature>
<feature type="compositionally biased region" description="Polar residues" evidence="1">
    <location>
        <begin position="644"/>
        <end position="658"/>
    </location>
</feature>
<dbReference type="InterPro" id="IPR015378">
    <property type="entry name" value="Transposase-like_Mu_C"/>
</dbReference>
<dbReference type="Gene3D" id="3.30.420.10">
    <property type="entry name" value="Ribonuclease H-like superfamily/Ribonuclease H"/>
    <property type="match status" value="1"/>
</dbReference>
<proteinExistence type="predicted"/>
<keyword evidence="4" id="KW-1185">Reference proteome</keyword>
<dbReference type="PANTHER" id="PTHR35004:SF6">
    <property type="entry name" value="TRANSPOSASE"/>
    <property type="match status" value="1"/>
</dbReference>
<dbReference type="InterPro" id="IPR012337">
    <property type="entry name" value="RNaseH-like_sf"/>
</dbReference>
<dbReference type="SUPFAM" id="SSF53098">
    <property type="entry name" value="Ribonuclease H-like"/>
    <property type="match status" value="1"/>
</dbReference>
<name>A0ABY8W411_9MYCO</name>
<sequence length="712" mass="80352">MSAERIPVKAGTRFIHDGEILTITSTAGTVYGMEVVATGGDRVHRMTLDEVLDHTRSRFIPVDGVTGLTEEDEMAALILAQLSEAELSTMRLRVEHVREVLCGYRSGSEELKRSDEPRRDFEPTLPLEARYKAKAAELGVTDRTIKRWTSDYLRFGEAGVASSRSVSQPRLDERWVAEALEVMISYTDLSRPTRSAVINKARRACEARYGVGGVRLPSRATAYRALSLMEHRHPLFRLSTKRNRDIAGRLPQPYGKLRPTRPGEIVYLDTTRLDVFALDPATLCWVNCELTVALDAYTRCVLALRLTPSTKSIDVASVLYQCFRPRPAHPDWPPHAVWPDHGIPRQVVLDIDAIEGPMAPASGPAVVPETIVVDHGKVYVGEDTTSVCARLGISIQPARIREPRDKAPVERFFRTIRESLLQYLDGYKGPDVHSRGLDVEASAFYYIDELEDIIREWVATIYHHRRHRGVLEPELASAPMSPAMMYEHGLNRAGYIEAPSDPQLAYQFLKVVARTIQHYGVELDNRIYSGAVLMKWAGRVSPYTGRFKGKWPIYVDPDDVRNVYFHDHDDHSWHALKWEHAEGLDAPLSDEALKHMRTKAAKKYRFVDDVLALDELLTRWHVDSNSSAVDRRVALNLAREEVPLSQNAQPTDAQQVSEMRSIAERFETSTDSLGDIESCETEPSDDDSDAELDADYEPSSDDEYYKDALEDL</sequence>
<dbReference type="PANTHER" id="PTHR35004">
    <property type="entry name" value="TRANSPOSASE RV3428C-RELATED"/>
    <property type="match status" value="1"/>
</dbReference>
<dbReference type="PROSITE" id="PS50994">
    <property type="entry name" value="INTEGRASE"/>
    <property type="match status" value="1"/>
</dbReference>
<dbReference type="RefSeq" id="WP_285190495.1">
    <property type="nucleotide sequence ID" value="NZ_CP126981.1"/>
</dbReference>
<accession>A0ABY8W411</accession>
<evidence type="ECO:0000313" key="3">
    <source>
        <dbReference type="EMBL" id="WIM89757.1"/>
    </source>
</evidence>
<evidence type="ECO:0000313" key="4">
    <source>
        <dbReference type="Proteomes" id="UP001236585"/>
    </source>
</evidence>
<dbReference type="Proteomes" id="UP001236585">
    <property type="component" value="Chromosome"/>
</dbReference>
<dbReference type="InterPro" id="IPR036397">
    <property type="entry name" value="RNaseH_sf"/>
</dbReference>
<evidence type="ECO:0000256" key="1">
    <source>
        <dbReference type="SAM" id="MobiDB-lite"/>
    </source>
</evidence>
<dbReference type="Pfam" id="PF09299">
    <property type="entry name" value="Mu-transpos_C"/>
    <property type="match status" value="1"/>
</dbReference>
<reference evidence="3 4" key="1">
    <citation type="journal article" date="2023" name="Microbiol. Resour. Announc.">
        <title>Complete Genome Sequence of Mycobacterium wuenschmanii, a novel Nontuberculous Mycobacterium Isolated from a captive population of Amazon Milk Frogs.</title>
        <authorList>
            <person name="Hicks J."/>
            <person name="Zeineldin M."/>
            <person name="Ward H."/>
            <person name="Wuenschmann A."/>
            <person name="Camp P."/>
            <person name="Farrell D."/>
            <person name="Lehman K."/>
            <person name="Thacker T."/>
            <person name="Cuthbert E."/>
        </authorList>
    </citation>
    <scope>NUCLEOTIDE SEQUENCE [LARGE SCALE GENOMIC DNA]</scope>
    <source>
        <strain evidence="3 4">Wuenschmanii</strain>
    </source>
</reference>
<feature type="domain" description="Integrase catalytic" evidence="2">
    <location>
        <begin position="258"/>
        <end position="490"/>
    </location>
</feature>
<gene>
    <name evidence="3" type="ORF">PT015_10195</name>
</gene>
<protein>
    <submittedName>
        <fullName evidence="3">Mu transposase C-terminal domain-containing protein</fullName>
    </submittedName>
</protein>